<evidence type="ECO:0000256" key="4">
    <source>
        <dbReference type="ARBA" id="ARBA00023136"/>
    </source>
</evidence>
<keyword evidence="3" id="KW-1133">Transmembrane helix</keyword>
<evidence type="ECO:0000256" key="1">
    <source>
        <dbReference type="ARBA" id="ARBA00004141"/>
    </source>
</evidence>
<keyword evidence="4" id="KW-0472">Membrane</keyword>
<name>A0A2W4QC56_9GAMM</name>
<evidence type="ECO:0000256" key="3">
    <source>
        <dbReference type="ARBA" id="ARBA00022989"/>
    </source>
</evidence>
<dbReference type="InterPro" id="IPR021147">
    <property type="entry name" value="DUF697"/>
</dbReference>
<organism evidence="6 7">
    <name type="scientific">Candidatus Methylumidiphilus alinenensis</name>
    <dbReference type="NCBI Taxonomy" id="2202197"/>
    <lineage>
        <taxon>Bacteria</taxon>
        <taxon>Pseudomonadati</taxon>
        <taxon>Pseudomonadota</taxon>
        <taxon>Gammaproteobacteria</taxon>
        <taxon>Methylococcales</taxon>
        <taxon>Candidatus Methylumidiphilus</taxon>
    </lineage>
</organism>
<dbReference type="EMBL" id="QJPH01000569">
    <property type="protein sequence ID" value="PZN69831.1"/>
    <property type="molecule type" value="Genomic_DNA"/>
</dbReference>
<feature type="region of interest" description="Disordered" evidence="5">
    <location>
        <begin position="276"/>
        <end position="299"/>
    </location>
</feature>
<evidence type="ECO:0008006" key="8">
    <source>
        <dbReference type="Google" id="ProtNLM"/>
    </source>
</evidence>
<dbReference type="Gene3D" id="1.10.150.20">
    <property type="entry name" value="5' to 3' exonuclease, C-terminal subdomain"/>
    <property type="match status" value="1"/>
</dbReference>
<comment type="subcellular location">
    <subcellularLocation>
        <location evidence="1">Membrane</location>
        <topology evidence="1">Multi-pass membrane protein</topology>
    </subcellularLocation>
</comment>
<accession>A0A2W4QC56</accession>
<protein>
    <recommendedName>
        <fullName evidence="8">DUF697 domain-containing protein</fullName>
    </recommendedName>
</protein>
<sequence>MATPDSAVSLEGKLTAATRAERLANAHTLAKHYVLAAAGTALIPVPLADLGALMALQVKLVHGLTTLYAVPFRDNLARSLVASLLSGASWKLGALALSSLAKAVPGLGGLAGGGGMAVVSASVTYAVGEVFIRHFEASGSLLDFDPAKMKASFLFELRNGQAEAHAPTEAPDEASAKTPDEASVPAPTGEAIAETLASPLLPDTHETGQSMPYAPPRGDPLEDIVGIGEVFAGRLRAAGIGSFAELAASSPERIRQIVGHRAPLSGEPISSWIKQADDLALGRHPQGLPPKPKHKETPR</sequence>
<dbReference type="Proteomes" id="UP000249396">
    <property type="component" value="Unassembled WGS sequence"/>
</dbReference>
<keyword evidence="2" id="KW-0812">Transmembrane</keyword>
<dbReference type="Pfam" id="PF05128">
    <property type="entry name" value="DUF697"/>
    <property type="match status" value="1"/>
</dbReference>
<dbReference type="AlphaFoldDB" id="A0A2W4QC56"/>
<dbReference type="GO" id="GO:0016020">
    <property type="term" value="C:membrane"/>
    <property type="evidence" value="ECO:0007669"/>
    <property type="project" value="UniProtKB-SubCell"/>
</dbReference>
<comment type="caution">
    <text evidence="6">The sequence shown here is derived from an EMBL/GenBank/DDBJ whole genome shotgun (WGS) entry which is preliminary data.</text>
</comment>
<reference evidence="6 7" key="1">
    <citation type="journal article" date="2018" name="Aquat. Microb. Ecol.">
        <title>Gammaproteobacterial methanotrophs dominate.</title>
        <authorList>
            <person name="Rissanen A.J."/>
            <person name="Saarenheimo J."/>
            <person name="Tiirola M."/>
            <person name="Peura S."/>
            <person name="Aalto S.L."/>
            <person name="Karvinen A."/>
            <person name="Nykanen H."/>
        </authorList>
    </citation>
    <scope>NUCLEOTIDE SEQUENCE [LARGE SCALE GENOMIC DNA]</scope>
    <source>
        <strain evidence="6">AMbin10</strain>
    </source>
</reference>
<evidence type="ECO:0000313" key="7">
    <source>
        <dbReference type="Proteomes" id="UP000249396"/>
    </source>
</evidence>
<feature type="region of interest" description="Disordered" evidence="5">
    <location>
        <begin position="162"/>
        <end position="186"/>
    </location>
</feature>
<evidence type="ECO:0000313" key="6">
    <source>
        <dbReference type="EMBL" id="PZN69831.1"/>
    </source>
</evidence>
<proteinExistence type="predicted"/>
<gene>
    <name evidence="6" type="ORF">DM484_29080</name>
</gene>
<evidence type="ECO:0000256" key="2">
    <source>
        <dbReference type="ARBA" id="ARBA00022692"/>
    </source>
</evidence>
<evidence type="ECO:0000256" key="5">
    <source>
        <dbReference type="SAM" id="MobiDB-lite"/>
    </source>
</evidence>